<evidence type="ECO:0000313" key="2">
    <source>
        <dbReference type="EMBL" id="KAK2966337.1"/>
    </source>
</evidence>
<keyword evidence="1" id="KW-0472">Membrane</keyword>
<dbReference type="Gene3D" id="2.60.110.10">
    <property type="entry name" value="Thaumatin"/>
    <property type="match status" value="1"/>
</dbReference>
<evidence type="ECO:0000313" key="3">
    <source>
        <dbReference type="Proteomes" id="UP001187471"/>
    </source>
</evidence>
<sequence>MNICQYELYRANILKRKRLPLPLPFGPANRYKTRIPAVDSDKTSPTYMQQRGAYSTRLKLANECGYTIWPGVVSGRGESPVSTPATSFTLEPGESASIFIPVGPWSGQLWARTHCSYDYTGRFTCLTGDCGTGSTECASAQTVPPVTVAEFNISGNGGLDLYVVSSLLGYNLGILVVPQAGSGGDCMASGCVNDVEGGCKSETSGACNSTCFAFGDPKYCCSGAHTRPKTCKSSPYSLYFKSRCPYVFDYYMYADTRNNTRRFACISADYAITFCPHPSSLKSSTKAVSRPSVATRTKRVIVIVAVVVTTVITTLLIVFNILGPVLAISIASAAYTALALLYAL</sequence>
<reference evidence="2" key="1">
    <citation type="submission" date="2022-12" db="EMBL/GenBank/DDBJ databases">
        <title>Draft genome assemblies for two species of Escallonia (Escalloniales).</title>
        <authorList>
            <person name="Chanderbali A."/>
            <person name="Dervinis C."/>
            <person name="Anghel I."/>
            <person name="Soltis D."/>
            <person name="Soltis P."/>
            <person name="Zapata F."/>
        </authorList>
    </citation>
    <scope>NUCLEOTIDE SEQUENCE</scope>
    <source>
        <strain evidence="2">UCBG92.1500</strain>
        <tissue evidence="2">Leaf</tissue>
    </source>
</reference>
<dbReference type="Proteomes" id="UP001187471">
    <property type="component" value="Unassembled WGS sequence"/>
</dbReference>
<evidence type="ECO:0000256" key="1">
    <source>
        <dbReference type="SAM" id="Phobius"/>
    </source>
</evidence>
<keyword evidence="1" id="KW-0812">Transmembrane</keyword>
<protein>
    <recommendedName>
        <fullName evidence="4">Thaumatin-like protein</fullName>
    </recommendedName>
</protein>
<dbReference type="Pfam" id="PF00314">
    <property type="entry name" value="Thaumatin"/>
    <property type="match status" value="1"/>
</dbReference>
<dbReference type="InterPro" id="IPR017949">
    <property type="entry name" value="Thaumatin_CS"/>
</dbReference>
<keyword evidence="3" id="KW-1185">Reference proteome</keyword>
<gene>
    <name evidence="2" type="ORF">RJ640_016877</name>
</gene>
<dbReference type="PRINTS" id="PR00347">
    <property type="entry name" value="THAUMATIN"/>
</dbReference>
<evidence type="ECO:0008006" key="4">
    <source>
        <dbReference type="Google" id="ProtNLM"/>
    </source>
</evidence>
<dbReference type="SMART" id="SM00205">
    <property type="entry name" value="THN"/>
    <property type="match status" value="1"/>
</dbReference>
<name>A0AA88QC80_9ASTE</name>
<dbReference type="PROSITE" id="PS51367">
    <property type="entry name" value="THAUMATIN_2"/>
    <property type="match status" value="1"/>
</dbReference>
<dbReference type="PROSITE" id="PS00316">
    <property type="entry name" value="THAUMATIN_1"/>
    <property type="match status" value="1"/>
</dbReference>
<proteinExistence type="predicted"/>
<dbReference type="InterPro" id="IPR037176">
    <property type="entry name" value="Osmotin/thaumatin-like_sf"/>
</dbReference>
<feature type="transmembrane region" description="Helical" evidence="1">
    <location>
        <begin position="325"/>
        <end position="343"/>
    </location>
</feature>
<dbReference type="PANTHER" id="PTHR31048">
    <property type="entry name" value="OS03G0233200 PROTEIN"/>
    <property type="match status" value="1"/>
</dbReference>
<dbReference type="SUPFAM" id="SSF49870">
    <property type="entry name" value="Osmotin, thaumatin-like protein"/>
    <property type="match status" value="1"/>
</dbReference>
<dbReference type="AlphaFoldDB" id="A0AA88QC80"/>
<dbReference type="InterPro" id="IPR001938">
    <property type="entry name" value="Thaumatin"/>
</dbReference>
<comment type="caution">
    <text evidence="2">The sequence shown here is derived from an EMBL/GenBank/DDBJ whole genome shotgun (WGS) entry which is preliminary data.</text>
</comment>
<dbReference type="EMBL" id="JAVXUO010003135">
    <property type="protein sequence ID" value="KAK2966337.1"/>
    <property type="molecule type" value="Genomic_DNA"/>
</dbReference>
<accession>A0AA88QC80</accession>
<organism evidence="2 3">
    <name type="scientific">Escallonia rubra</name>
    <dbReference type="NCBI Taxonomy" id="112253"/>
    <lineage>
        <taxon>Eukaryota</taxon>
        <taxon>Viridiplantae</taxon>
        <taxon>Streptophyta</taxon>
        <taxon>Embryophyta</taxon>
        <taxon>Tracheophyta</taxon>
        <taxon>Spermatophyta</taxon>
        <taxon>Magnoliopsida</taxon>
        <taxon>eudicotyledons</taxon>
        <taxon>Gunneridae</taxon>
        <taxon>Pentapetalae</taxon>
        <taxon>asterids</taxon>
        <taxon>campanulids</taxon>
        <taxon>Escalloniales</taxon>
        <taxon>Escalloniaceae</taxon>
        <taxon>Escallonia</taxon>
    </lineage>
</organism>
<keyword evidence="1" id="KW-1133">Transmembrane helix</keyword>
<feature type="transmembrane region" description="Helical" evidence="1">
    <location>
        <begin position="300"/>
        <end position="319"/>
    </location>
</feature>